<evidence type="ECO:0008006" key="3">
    <source>
        <dbReference type="Google" id="ProtNLM"/>
    </source>
</evidence>
<dbReference type="EMBL" id="VUJU01007911">
    <property type="protein sequence ID" value="KAF0738581.1"/>
    <property type="molecule type" value="Genomic_DNA"/>
</dbReference>
<keyword evidence="2" id="KW-1185">Reference proteome</keyword>
<dbReference type="OrthoDB" id="10469953at2759"/>
<organism evidence="1 2">
    <name type="scientific">Aphis craccivora</name>
    <name type="common">Cowpea aphid</name>
    <dbReference type="NCBI Taxonomy" id="307492"/>
    <lineage>
        <taxon>Eukaryota</taxon>
        <taxon>Metazoa</taxon>
        <taxon>Ecdysozoa</taxon>
        <taxon>Arthropoda</taxon>
        <taxon>Hexapoda</taxon>
        <taxon>Insecta</taxon>
        <taxon>Pterygota</taxon>
        <taxon>Neoptera</taxon>
        <taxon>Paraneoptera</taxon>
        <taxon>Hemiptera</taxon>
        <taxon>Sternorrhyncha</taxon>
        <taxon>Aphidomorpha</taxon>
        <taxon>Aphidoidea</taxon>
        <taxon>Aphididae</taxon>
        <taxon>Aphidini</taxon>
        <taxon>Aphis</taxon>
        <taxon>Aphis</taxon>
    </lineage>
</organism>
<dbReference type="Proteomes" id="UP000478052">
    <property type="component" value="Unassembled WGS sequence"/>
</dbReference>
<feature type="non-terminal residue" evidence="1">
    <location>
        <position position="1"/>
    </location>
</feature>
<evidence type="ECO:0000313" key="1">
    <source>
        <dbReference type="EMBL" id="KAF0738581.1"/>
    </source>
</evidence>
<reference evidence="1 2" key="1">
    <citation type="submission" date="2019-08" db="EMBL/GenBank/DDBJ databases">
        <title>Whole genome of Aphis craccivora.</title>
        <authorList>
            <person name="Voronova N.V."/>
            <person name="Shulinski R.S."/>
            <person name="Bandarenka Y.V."/>
            <person name="Zhorov D.G."/>
            <person name="Warner D."/>
        </authorList>
    </citation>
    <scope>NUCLEOTIDE SEQUENCE [LARGE SCALE GENOMIC DNA]</scope>
    <source>
        <strain evidence="1">180601</strain>
        <tissue evidence="1">Whole Body</tissue>
    </source>
</reference>
<proteinExistence type="predicted"/>
<gene>
    <name evidence="1" type="ORF">FWK35_00024181</name>
</gene>
<name>A0A6G0XEG9_APHCR</name>
<evidence type="ECO:0000313" key="2">
    <source>
        <dbReference type="Proteomes" id="UP000478052"/>
    </source>
</evidence>
<accession>A0A6G0XEG9</accession>
<sequence>NDIAELKKIIEEQTNEFKKRDENVMLQLLMLVRSNSKICEAVQNIDKKVGYMMKADTRTRALALPSPNLPTPFLNLLLTQSIENVTVVENMLSNIDDGFANKEKLKSYILMKVGRTMSFSASIRNAIACCFDKDVLKLYSYKGKTKKKFISLNLFDVIYGE</sequence>
<protein>
    <recommendedName>
        <fullName evidence="3">DUF4806 domain-containing protein</fullName>
    </recommendedName>
</protein>
<comment type="caution">
    <text evidence="1">The sequence shown here is derived from an EMBL/GenBank/DDBJ whole genome shotgun (WGS) entry which is preliminary data.</text>
</comment>
<dbReference type="AlphaFoldDB" id="A0A6G0XEG9"/>